<organism evidence="1 2">
    <name type="scientific">Pseudoneurospora amorphoporcata</name>
    <dbReference type="NCBI Taxonomy" id="241081"/>
    <lineage>
        <taxon>Eukaryota</taxon>
        <taxon>Fungi</taxon>
        <taxon>Dikarya</taxon>
        <taxon>Ascomycota</taxon>
        <taxon>Pezizomycotina</taxon>
        <taxon>Sordariomycetes</taxon>
        <taxon>Sordariomycetidae</taxon>
        <taxon>Sordariales</taxon>
        <taxon>Sordariaceae</taxon>
        <taxon>Pseudoneurospora</taxon>
    </lineage>
</organism>
<dbReference type="AlphaFoldDB" id="A0AAN6SCZ4"/>
<reference evidence="1" key="1">
    <citation type="journal article" date="2023" name="Mol. Phylogenet. Evol.">
        <title>Genome-scale phylogeny and comparative genomics of the fungal order Sordariales.</title>
        <authorList>
            <person name="Hensen N."/>
            <person name="Bonometti L."/>
            <person name="Westerberg I."/>
            <person name="Brannstrom I.O."/>
            <person name="Guillou S."/>
            <person name="Cros-Aarteil S."/>
            <person name="Calhoun S."/>
            <person name="Haridas S."/>
            <person name="Kuo A."/>
            <person name="Mondo S."/>
            <person name="Pangilinan J."/>
            <person name="Riley R."/>
            <person name="LaButti K."/>
            <person name="Andreopoulos B."/>
            <person name="Lipzen A."/>
            <person name="Chen C."/>
            <person name="Yan M."/>
            <person name="Daum C."/>
            <person name="Ng V."/>
            <person name="Clum A."/>
            <person name="Steindorff A."/>
            <person name="Ohm R.A."/>
            <person name="Martin F."/>
            <person name="Silar P."/>
            <person name="Natvig D.O."/>
            <person name="Lalanne C."/>
            <person name="Gautier V."/>
            <person name="Ament-Velasquez S.L."/>
            <person name="Kruys A."/>
            <person name="Hutchinson M.I."/>
            <person name="Powell A.J."/>
            <person name="Barry K."/>
            <person name="Miller A.N."/>
            <person name="Grigoriev I.V."/>
            <person name="Debuchy R."/>
            <person name="Gladieux P."/>
            <person name="Hiltunen Thoren M."/>
            <person name="Johannesson H."/>
        </authorList>
    </citation>
    <scope>NUCLEOTIDE SEQUENCE</scope>
    <source>
        <strain evidence="1">CBS 626.80</strain>
    </source>
</reference>
<dbReference type="Proteomes" id="UP001303222">
    <property type="component" value="Unassembled WGS sequence"/>
</dbReference>
<keyword evidence="2" id="KW-1185">Reference proteome</keyword>
<evidence type="ECO:0000313" key="1">
    <source>
        <dbReference type="EMBL" id="KAK3948411.1"/>
    </source>
</evidence>
<feature type="non-terminal residue" evidence="1">
    <location>
        <position position="143"/>
    </location>
</feature>
<accession>A0AAN6SCZ4</accession>
<reference evidence="1" key="2">
    <citation type="submission" date="2023-06" db="EMBL/GenBank/DDBJ databases">
        <authorList>
            <consortium name="Lawrence Berkeley National Laboratory"/>
            <person name="Mondo S.J."/>
            <person name="Hensen N."/>
            <person name="Bonometti L."/>
            <person name="Westerberg I."/>
            <person name="Brannstrom I.O."/>
            <person name="Guillou S."/>
            <person name="Cros-Aarteil S."/>
            <person name="Calhoun S."/>
            <person name="Haridas S."/>
            <person name="Kuo A."/>
            <person name="Pangilinan J."/>
            <person name="Riley R."/>
            <person name="Labutti K."/>
            <person name="Andreopoulos B."/>
            <person name="Lipzen A."/>
            <person name="Chen C."/>
            <person name="Yanf M."/>
            <person name="Daum C."/>
            <person name="Ng V."/>
            <person name="Clum A."/>
            <person name="Steindorff A."/>
            <person name="Ohm R."/>
            <person name="Martin F."/>
            <person name="Silar P."/>
            <person name="Natvig D."/>
            <person name="Lalanne C."/>
            <person name="Gautier V."/>
            <person name="Ament-Velasquez S.L."/>
            <person name="Kruys A."/>
            <person name="Hutchinson M.I."/>
            <person name="Powell A.J."/>
            <person name="Barry K."/>
            <person name="Miller A.N."/>
            <person name="Grigoriev I.V."/>
            <person name="Debuchy R."/>
            <person name="Gladieux P."/>
            <person name="Thoren M.H."/>
            <person name="Johannesson H."/>
        </authorList>
    </citation>
    <scope>NUCLEOTIDE SEQUENCE</scope>
    <source>
        <strain evidence="1">CBS 626.80</strain>
    </source>
</reference>
<proteinExistence type="predicted"/>
<sequence>CPPFNKGNFTIDYFQLYPENADWDAHSCQVIFGSLWNGSVAIYDPYKDKITQVITYPGITNTGTTHIGGVARDPFTGLYTILTDPAAASATEGADLRGDHLLIKYNPLDHRTLWTVSLTTVTKERCGGFQDVETDGWGNTYVV</sequence>
<gene>
    <name evidence="1" type="ORF">QBC32DRAFT_197443</name>
</gene>
<evidence type="ECO:0000313" key="2">
    <source>
        <dbReference type="Proteomes" id="UP001303222"/>
    </source>
</evidence>
<name>A0AAN6SCZ4_9PEZI</name>
<dbReference type="EMBL" id="MU859265">
    <property type="protein sequence ID" value="KAK3948411.1"/>
    <property type="molecule type" value="Genomic_DNA"/>
</dbReference>
<protein>
    <submittedName>
        <fullName evidence="1">Uncharacterized protein</fullName>
    </submittedName>
</protein>
<comment type="caution">
    <text evidence="1">The sequence shown here is derived from an EMBL/GenBank/DDBJ whole genome shotgun (WGS) entry which is preliminary data.</text>
</comment>
<feature type="non-terminal residue" evidence="1">
    <location>
        <position position="1"/>
    </location>
</feature>